<evidence type="ECO:0000259" key="12">
    <source>
        <dbReference type="Pfam" id="PF08451"/>
    </source>
</evidence>
<dbReference type="GO" id="GO:0004000">
    <property type="term" value="F:adenosine deaminase activity"/>
    <property type="evidence" value="ECO:0000318"/>
    <property type="project" value="GO_Central"/>
</dbReference>
<dbReference type="PANTHER" id="PTHR11409">
    <property type="entry name" value="ADENOSINE DEAMINASE"/>
    <property type="match status" value="1"/>
</dbReference>
<keyword evidence="8" id="KW-0378">Hydrolase</keyword>
<keyword evidence="13" id="KW-1185">Reference proteome</keyword>
<comment type="subcellular location">
    <subcellularLocation>
        <location evidence="2">Secreted</location>
    </subcellularLocation>
</comment>
<evidence type="ECO:0000256" key="7">
    <source>
        <dbReference type="ARBA" id="ARBA00022729"/>
    </source>
</evidence>
<organism evidence="13 14">
    <name type="scientific">Branchiostoma floridae</name>
    <name type="common">Florida lancelet</name>
    <name type="synonym">Amphioxus</name>
    <dbReference type="NCBI Taxonomy" id="7739"/>
    <lineage>
        <taxon>Eukaryota</taxon>
        <taxon>Metazoa</taxon>
        <taxon>Chordata</taxon>
        <taxon>Cephalochordata</taxon>
        <taxon>Leptocardii</taxon>
        <taxon>Amphioxiformes</taxon>
        <taxon>Branchiostomatidae</taxon>
        <taxon>Branchiostoma</taxon>
    </lineage>
</organism>
<evidence type="ECO:0000256" key="10">
    <source>
        <dbReference type="SAM" id="SignalP"/>
    </source>
</evidence>
<dbReference type="AlphaFoldDB" id="A0A9J7LY73"/>
<evidence type="ECO:0000256" key="8">
    <source>
        <dbReference type="ARBA" id="ARBA00022801"/>
    </source>
</evidence>
<comment type="similarity">
    <text evidence="3">Belongs to the metallo-dependent hydrolases superfamily. Adenosine and AMP deaminases family. ADGF subfamily.</text>
</comment>
<dbReference type="SUPFAM" id="SSF51556">
    <property type="entry name" value="Metallo-dependent hydrolases"/>
    <property type="match status" value="1"/>
</dbReference>
<dbReference type="NCBIfam" id="TIGR01431">
    <property type="entry name" value="adm_rel"/>
    <property type="match status" value="1"/>
</dbReference>
<evidence type="ECO:0000256" key="6">
    <source>
        <dbReference type="ARBA" id="ARBA00022723"/>
    </source>
</evidence>
<feature type="domain" description="Adenosine/AMP deaminase N-terminal" evidence="12">
    <location>
        <begin position="15"/>
        <end position="99"/>
    </location>
</feature>
<dbReference type="Proteomes" id="UP000001554">
    <property type="component" value="Chromosome 11"/>
</dbReference>
<feature type="signal peptide" evidence="10">
    <location>
        <begin position="1"/>
        <end position="21"/>
    </location>
</feature>
<comment type="cofactor">
    <cofactor evidence="1">
        <name>Zn(2+)</name>
        <dbReference type="ChEBI" id="CHEBI:29105"/>
    </cofactor>
</comment>
<dbReference type="KEGG" id="bfo:118425705"/>
<dbReference type="OMA" id="SMKQCIE"/>
<reference evidence="13" key="1">
    <citation type="journal article" date="2020" name="Nat. Ecol. Evol.">
        <title>Deeply conserved synteny resolves early events in vertebrate evolution.</title>
        <authorList>
            <person name="Simakov O."/>
            <person name="Marletaz F."/>
            <person name="Yue J.X."/>
            <person name="O'Connell B."/>
            <person name="Jenkins J."/>
            <person name="Brandt A."/>
            <person name="Calef R."/>
            <person name="Tung C.H."/>
            <person name="Huang T.K."/>
            <person name="Schmutz J."/>
            <person name="Satoh N."/>
            <person name="Yu J.K."/>
            <person name="Putnam N.H."/>
            <person name="Green R.E."/>
            <person name="Rokhsar D.S."/>
        </authorList>
    </citation>
    <scope>NUCLEOTIDE SEQUENCE [LARGE SCALE GENOMIC DNA]</scope>
    <source>
        <strain evidence="13">S238N-H82</strain>
    </source>
</reference>
<dbReference type="RefSeq" id="XP_035690638.1">
    <property type="nucleotide sequence ID" value="XM_035834745.1"/>
</dbReference>
<keyword evidence="7 10" id="KW-0732">Signal</keyword>
<dbReference type="Pfam" id="PF08451">
    <property type="entry name" value="A_deaminase_N"/>
    <property type="match status" value="1"/>
</dbReference>
<feature type="chain" id="PRO_5039950555" description="adenosine deaminase" evidence="10">
    <location>
        <begin position="22"/>
        <end position="512"/>
    </location>
</feature>
<dbReference type="CDD" id="cd01321">
    <property type="entry name" value="ADGF"/>
    <property type="match status" value="1"/>
</dbReference>
<proteinExistence type="inferred from homology"/>
<keyword evidence="5" id="KW-0964">Secreted</keyword>
<dbReference type="GO" id="GO:0006154">
    <property type="term" value="P:adenosine catabolic process"/>
    <property type="evidence" value="ECO:0000318"/>
    <property type="project" value="GO_Central"/>
</dbReference>
<dbReference type="OrthoDB" id="7202371at2759"/>
<accession>A0A9J7LY73</accession>
<dbReference type="GO" id="GO:0005615">
    <property type="term" value="C:extracellular space"/>
    <property type="evidence" value="ECO:0000318"/>
    <property type="project" value="GO_Central"/>
</dbReference>
<protein>
    <recommendedName>
        <fullName evidence="4">adenosine deaminase</fullName>
        <ecNumber evidence="4">3.5.4.4</ecNumber>
    </recommendedName>
</protein>
<evidence type="ECO:0000256" key="2">
    <source>
        <dbReference type="ARBA" id="ARBA00004613"/>
    </source>
</evidence>
<dbReference type="FunFam" id="3.20.20.140:FF:000017">
    <property type="entry name" value="Adenosine deaminase 2"/>
    <property type="match status" value="1"/>
</dbReference>
<evidence type="ECO:0000256" key="4">
    <source>
        <dbReference type="ARBA" id="ARBA00012784"/>
    </source>
</evidence>
<gene>
    <name evidence="14" type="primary">LOC118425705</name>
</gene>
<dbReference type="GeneID" id="118425705"/>
<evidence type="ECO:0000256" key="3">
    <source>
        <dbReference type="ARBA" id="ARBA00006083"/>
    </source>
</evidence>
<dbReference type="Gene3D" id="3.20.20.140">
    <property type="entry name" value="Metal-dependent hydrolases"/>
    <property type="match status" value="1"/>
</dbReference>
<dbReference type="InterPro" id="IPR006330">
    <property type="entry name" value="Ado/ade_deaminase"/>
</dbReference>
<name>A0A9J7LY73_BRAFL</name>
<evidence type="ECO:0000256" key="5">
    <source>
        <dbReference type="ARBA" id="ARBA00022525"/>
    </source>
</evidence>
<dbReference type="Pfam" id="PF00962">
    <property type="entry name" value="A_deaminase"/>
    <property type="match status" value="1"/>
</dbReference>
<keyword evidence="6" id="KW-0479">Metal-binding</keyword>
<evidence type="ECO:0000256" key="9">
    <source>
        <dbReference type="ARBA" id="ARBA00047764"/>
    </source>
</evidence>
<sequence length="512" mass="57481">MTPVLALQLMFLACTLPHVKAETKSDFLNARANLLSLEHGLKTGGDLALNDMERAVNKVLMALKVKELETALGSGSFPPSAHFFHAKPAIEQSKVFQFIRKMPKGAALHLHDDSLTDLSWLVKNATYQPDCFMCLNRQHGMLQFTFSGSWPAQDPNCNWRRVNNTRIETGNATKFDAELVANMSLIREDPKMAYPTQAAVWKAFEGVLTVANGLIFYSPVFKAYFYEALREFYEDNVQYIELRGLLPQIYELDGTTHDEEWVVAAYKEVTEQFVKDYPDFSGAKFIYSSIRAFNQSDIAKDVAKALKLRAKFPSFFAGYDLVGQEDPGHPLVYFLDTLLQPGQQKPPLDLPYFFHAGETDWEGMAVDNNIVDAILLNTTRIGHGFALAKHPVAMDLARKKGIPIEVCPISNQVLKLVDDLRDHPVSFLLAQGHPVVISADDPSVWGAKGLSYDFYQAFMAMGGVDADLAFLKKLALDSLRYSSMAEDERSKAMELFQQKWKLFLHDVLSNGI</sequence>
<dbReference type="InterPro" id="IPR032466">
    <property type="entry name" value="Metal_Hydrolase"/>
</dbReference>
<dbReference type="EC" id="3.5.4.4" evidence="4"/>
<comment type="catalytic activity">
    <reaction evidence="9">
        <text>adenosine + H2O + H(+) = inosine + NH4(+)</text>
        <dbReference type="Rhea" id="RHEA:24408"/>
        <dbReference type="ChEBI" id="CHEBI:15377"/>
        <dbReference type="ChEBI" id="CHEBI:15378"/>
        <dbReference type="ChEBI" id="CHEBI:16335"/>
        <dbReference type="ChEBI" id="CHEBI:17596"/>
        <dbReference type="ChEBI" id="CHEBI:28938"/>
        <dbReference type="EC" id="3.5.4.4"/>
    </reaction>
</comment>
<dbReference type="InterPro" id="IPR006331">
    <property type="entry name" value="ADGF"/>
</dbReference>
<reference evidence="14" key="2">
    <citation type="submission" date="2025-08" db="UniProtKB">
        <authorList>
            <consortium name="RefSeq"/>
        </authorList>
    </citation>
    <scope>IDENTIFICATION</scope>
    <source>
        <strain evidence="14">S238N-H82</strain>
        <tissue evidence="14">Testes</tissue>
    </source>
</reference>
<evidence type="ECO:0000313" key="13">
    <source>
        <dbReference type="Proteomes" id="UP000001554"/>
    </source>
</evidence>
<evidence type="ECO:0000313" key="14">
    <source>
        <dbReference type="RefSeq" id="XP_035690638.1"/>
    </source>
</evidence>
<dbReference type="InterPro" id="IPR013659">
    <property type="entry name" value="A_deaminase_N"/>
</dbReference>
<dbReference type="PANTHER" id="PTHR11409:SF39">
    <property type="entry name" value="ADENOSINE DEAMINASE 2"/>
    <property type="match status" value="1"/>
</dbReference>
<dbReference type="InterPro" id="IPR001365">
    <property type="entry name" value="A_deaminase_dom"/>
</dbReference>
<evidence type="ECO:0000259" key="11">
    <source>
        <dbReference type="Pfam" id="PF00962"/>
    </source>
</evidence>
<dbReference type="GO" id="GO:0046103">
    <property type="term" value="P:inosine biosynthetic process"/>
    <property type="evidence" value="ECO:0000318"/>
    <property type="project" value="GO_Central"/>
</dbReference>
<feature type="domain" description="Adenosine deaminase" evidence="11">
    <location>
        <begin position="200"/>
        <end position="494"/>
    </location>
</feature>
<dbReference type="GO" id="GO:0046872">
    <property type="term" value="F:metal ion binding"/>
    <property type="evidence" value="ECO:0007669"/>
    <property type="project" value="UniProtKB-KW"/>
</dbReference>
<evidence type="ECO:0000256" key="1">
    <source>
        <dbReference type="ARBA" id="ARBA00001947"/>
    </source>
</evidence>